<evidence type="ECO:0000313" key="3">
    <source>
        <dbReference type="Proteomes" id="UP000054988"/>
    </source>
</evidence>
<feature type="compositionally biased region" description="Polar residues" evidence="1">
    <location>
        <begin position="1"/>
        <end position="14"/>
    </location>
</feature>
<evidence type="ECO:0000256" key="1">
    <source>
        <dbReference type="SAM" id="MobiDB-lite"/>
    </source>
</evidence>
<feature type="compositionally biased region" description="Polar residues" evidence="1">
    <location>
        <begin position="25"/>
        <end position="60"/>
    </location>
</feature>
<reference evidence="2 3" key="1">
    <citation type="submission" date="2015-12" db="EMBL/GenBank/DDBJ databases">
        <title>Draft genome sequence of Moniliophthora roreri, the causal agent of frosty pod rot of cacao.</title>
        <authorList>
            <person name="Aime M.C."/>
            <person name="Diaz-Valderrama J.R."/>
            <person name="Kijpornyongpan T."/>
            <person name="Phillips-Mora W."/>
        </authorList>
    </citation>
    <scope>NUCLEOTIDE SEQUENCE [LARGE SCALE GENOMIC DNA]</scope>
    <source>
        <strain evidence="2 3">MCA 2952</strain>
    </source>
</reference>
<comment type="caution">
    <text evidence="2">The sequence shown here is derived from an EMBL/GenBank/DDBJ whole genome shotgun (WGS) entry which is preliminary data.</text>
</comment>
<feature type="region of interest" description="Disordered" evidence="1">
    <location>
        <begin position="1"/>
        <end position="95"/>
    </location>
</feature>
<dbReference type="AlphaFoldDB" id="A0A0W0FQE6"/>
<evidence type="ECO:0000313" key="2">
    <source>
        <dbReference type="EMBL" id="KTB38438.1"/>
    </source>
</evidence>
<proteinExistence type="predicted"/>
<feature type="compositionally biased region" description="Low complexity" evidence="1">
    <location>
        <begin position="61"/>
        <end position="70"/>
    </location>
</feature>
<protein>
    <submittedName>
        <fullName evidence="2">Uncharacterized protein</fullName>
    </submittedName>
</protein>
<accession>A0A0W0FQE6</accession>
<sequence length="229" mass="25802">MDNNSANPFSASYHRSSHADWESPANDSGDLTSSNLWFQQNEQVPGNWSSTHGQYIPNHTSSDPSNSSRSQPHDAELGPSLGWAPPHFPQWEAPGENLADNPLEVWFHEDLPIFGCWTQPDVPLLWMQMSVERPNAMIFGQERAPSNARISWGHTPFSNSIDWGKFNHDLPENASPDIWSVEDSPIWVTPASQHLQEDADDTWSSGAQLLQHLQASFSYLSTYSNYIDR</sequence>
<gene>
    <name evidence="2" type="ORF">WG66_9005</name>
</gene>
<dbReference type="EMBL" id="LATX01001763">
    <property type="protein sequence ID" value="KTB38438.1"/>
    <property type="molecule type" value="Genomic_DNA"/>
</dbReference>
<name>A0A0W0FQE6_MONRR</name>
<dbReference type="Proteomes" id="UP000054988">
    <property type="component" value="Unassembled WGS sequence"/>
</dbReference>
<organism evidence="2 3">
    <name type="scientific">Moniliophthora roreri</name>
    <name type="common">Frosty pod rot fungus</name>
    <name type="synonym">Monilia roreri</name>
    <dbReference type="NCBI Taxonomy" id="221103"/>
    <lineage>
        <taxon>Eukaryota</taxon>
        <taxon>Fungi</taxon>
        <taxon>Dikarya</taxon>
        <taxon>Basidiomycota</taxon>
        <taxon>Agaricomycotina</taxon>
        <taxon>Agaricomycetes</taxon>
        <taxon>Agaricomycetidae</taxon>
        <taxon>Agaricales</taxon>
        <taxon>Marasmiineae</taxon>
        <taxon>Marasmiaceae</taxon>
        <taxon>Moniliophthora</taxon>
    </lineage>
</organism>